<sequence>IEQRLEEEMERSNGWTNERKLIEQKLQDTTEQLEEEEHGRQKLQIERVQFEGKIKNFEDVVA</sequence>
<dbReference type="EMBL" id="CAJOBI010106443">
    <property type="protein sequence ID" value="CAF4612494.1"/>
    <property type="molecule type" value="Genomic_DNA"/>
</dbReference>
<evidence type="ECO:0000313" key="6">
    <source>
        <dbReference type="Proteomes" id="UP000676336"/>
    </source>
</evidence>
<evidence type="ECO:0000256" key="1">
    <source>
        <dbReference type="ARBA" id="ARBA00023054"/>
    </source>
</evidence>
<dbReference type="AlphaFoldDB" id="A0A8S2Z929"/>
<evidence type="ECO:0000313" key="5">
    <source>
        <dbReference type="EMBL" id="CAF4612494.1"/>
    </source>
</evidence>
<accession>A0A8S2Z929</accession>
<dbReference type="Pfam" id="PF01576">
    <property type="entry name" value="Myosin_tail_1"/>
    <property type="match status" value="1"/>
</dbReference>
<comment type="caution">
    <text evidence="5">The sequence shown here is derived from an EMBL/GenBank/DDBJ whole genome shotgun (WGS) entry which is preliminary data.</text>
</comment>
<dbReference type="EMBL" id="CAJOBI010100946">
    <property type="protein sequence ID" value="CAF4587594.1"/>
    <property type="molecule type" value="Genomic_DNA"/>
</dbReference>
<keyword evidence="1 2" id="KW-0175">Coiled coil</keyword>
<proteinExistence type="predicted"/>
<evidence type="ECO:0000313" key="4">
    <source>
        <dbReference type="EMBL" id="CAF4587594.1"/>
    </source>
</evidence>
<reference evidence="5" key="1">
    <citation type="submission" date="2021-02" db="EMBL/GenBank/DDBJ databases">
        <authorList>
            <person name="Nowell W R."/>
        </authorList>
    </citation>
    <scope>NUCLEOTIDE SEQUENCE</scope>
</reference>
<feature type="domain" description="Myosin tail" evidence="3">
    <location>
        <begin position="1"/>
        <end position="60"/>
    </location>
</feature>
<dbReference type="GO" id="GO:0016459">
    <property type="term" value="C:myosin complex"/>
    <property type="evidence" value="ECO:0007669"/>
    <property type="project" value="InterPro"/>
</dbReference>
<dbReference type="InterPro" id="IPR002928">
    <property type="entry name" value="Myosin_tail"/>
</dbReference>
<feature type="coiled-coil region" evidence="2">
    <location>
        <begin position="19"/>
        <end position="60"/>
    </location>
</feature>
<evidence type="ECO:0000256" key="2">
    <source>
        <dbReference type="SAM" id="Coils"/>
    </source>
</evidence>
<organism evidence="5 6">
    <name type="scientific">Rotaria magnacalcarata</name>
    <dbReference type="NCBI Taxonomy" id="392030"/>
    <lineage>
        <taxon>Eukaryota</taxon>
        <taxon>Metazoa</taxon>
        <taxon>Spiralia</taxon>
        <taxon>Gnathifera</taxon>
        <taxon>Rotifera</taxon>
        <taxon>Eurotatoria</taxon>
        <taxon>Bdelloidea</taxon>
        <taxon>Philodinida</taxon>
        <taxon>Philodinidae</taxon>
        <taxon>Rotaria</taxon>
    </lineage>
</organism>
<gene>
    <name evidence="4" type="ORF">SMN809_LOCUS38543</name>
    <name evidence="5" type="ORF">SMN809_LOCUS39541</name>
</gene>
<protein>
    <recommendedName>
        <fullName evidence="3">Myosin tail domain-containing protein</fullName>
    </recommendedName>
</protein>
<dbReference type="SUPFAM" id="SSF90257">
    <property type="entry name" value="Myosin rod fragments"/>
    <property type="match status" value="1"/>
</dbReference>
<dbReference type="Proteomes" id="UP000676336">
    <property type="component" value="Unassembled WGS sequence"/>
</dbReference>
<feature type="non-terminal residue" evidence="5">
    <location>
        <position position="62"/>
    </location>
</feature>
<name>A0A8S2Z929_9BILA</name>
<evidence type="ECO:0000259" key="3">
    <source>
        <dbReference type="Pfam" id="PF01576"/>
    </source>
</evidence>
<feature type="non-terminal residue" evidence="5">
    <location>
        <position position="1"/>
    </location>
</feature>